<dbReference type="GO" id="GO:0005576">
    <property type="term" value="C:extracellular region"/>
    <property type="evidence" value="ECO:0007669"/>
    <property type="project" value="InterPro"/>
</dbReference>
<gene>
    <name evidence="7" type="ORF">SBAD_LOCUS3272</name>
</gene>
<dbReference type="SMART" id="SM00494">
    <property type="entry name" value="ChtBD2"/>
    <property type="match status" value="9"/>
</dbReference>
<dbReference type="PANTHER" id="PTHR23301">
    <property type="entry name" value="CHITIN BINDING PERITROPHIN-A"/>
    <property type="match status" value="1"/>
</dbReference>
<dbReference type="InterPro" id="IPR051940">
    <property type="entry name" value="Chitin_bind-dev_reg"/>
</dbReference>
<keyword evidence="4" id="KW-1015">Disulfide bond</keyword>
<dbReference type="OrthoDB" id="5846329at2759"/>
<keyword evidence="1" id="KW-0147">Chitin-binding</keyword>
<accession>A0A183II27</accession>
<feature type="domain" description="Chitin-binding type-2" evidence="6">
    <location>
        <begin position="220"/>
        <end position="277"/>
    </location>
</feature>
<dbReference type="GO" id="GO:0008061">
    <property type="term" value="F:chitin binding"/>
    <property type="evidence" value="ECO:0007669"/>
    <property type="project" value="UniProtKB-KW"/>
</dbReference>
<evidence type="ECO:0000313" key="7">
    <source>
        <dbReference type="EMBL" id="VDP00602.1"/>
    </source>
</evidence>
<keyword evidence="2" id="KW-0732">Signal</keyword>
<keyword evidence="8" id="KW-1185">Reference proteome</keyword>
<evidence type="ECO:0000313" key="9">
    <source>
        <dbReference type="WBParaSite" id="SBAD_0000342601-mRNA-1"/>
    </source>
</evidence>
<evidence type="ECO:0000256" key="2">
    <source>
        <dbReference type="ARBA" id="ARBA00022729"/>
    </source>
</evidence>
<evidence type="ECO:0000256" key="1">
    <source>
        <dbReference type="ARBA" id="ARBA00022669"/>
    </source>
</evidence>
<evidence type="ECO:0000313" key="8">
    <source>
        <dbReference type="Proteomes" id="UP000270296"/>
    </source>
</evidence>
<dbReference type="EMBL" id="UZAM01007657">
    <property type="protein sequence ID" value="VDP00602.1"/>
    <property type="molecule type" value="Genomic_DNA"/>
</dbReference>
<evidence type="ECO:0000259" key="6">
    <source>
        <dbReference type="PROSITE" id="PS50940"/>
    </source>
</evidence>
<feature type="domain" description="Chitin-binding type-2" evidence="6">
    <location>
        <begin position="492"/>
        <end position="549"/>
    </location>
</feature>
<dbReference type="Gene3D" id="2.170.140.10">
    <property type="entry name" value="Chitin binding domain"/>
    <property type="match status" value="1"/>
</dbReference>
<feature type="domain" description="Chitin-binding type-2" evidence="6">
    <location>
        <begin position="84"/>
        <end position="143"/>
    </location>
</feature>
<organism evidence="9">
    <name type="scientific">Soboliphyme baturini</name>
    <dbReference type="NCBI Taxonomy" id="241478"/>
    <lineage>
        <taxon>Eukaryota</taxon>
        <taxon>Metazoa</taxon>
        <taxon>Ecdysozoa</taxon>
        <taxon>Nematoda</taxon>
        <taxon>Enoplea</taxon>
        <taxon>Dorylaimia</taxon>
        <taxon>Dioctophymatida</taxon>
        <taxon>Dioctophymatoidea</taxon>
        <taxon>Soboliphymatidae</taxon>
        <taxon>Soboliphyme</taxon>
    </lineage>
</organism>
<feature type="domain" description="Chitin-binding type-2" evidence="6">
    <location>
        <begin position="427"/>
        <end position="485"/>
    </location>
</feature>
<name>A0A183II27_9BILA</name>
<evidence type="ECO:0000256" key="3">
    <source>
        <dbReference type="ARBA" id="ARBA00022737"/>
    </source>
</evidence>
<dbReference type="Proteomes" id="UP000270296">
    <property type="component" value="Unassembled WGS sequence"/>
</dbReference>
<dbReference type="PROSITE" id="PS50940">
    <property type="entry name" value="CHIT_BIND_II"/>
    <property type="match status" value="9"/>
</dbReference>
<protein>
    <submittedName>
        <fullName evidence="9">Chitin-binding type-2 domain-containing protein</fullName>
    </submittedName>
</protein>
<feature type="domain" description="Chitin-binding type-2" evidence="6">
    <location>
        <begin position="4"/>
        <end position="61"/>
    </location>
</feature>
<evidence type="ECO:0000256" key="5">
    <source>
        <dbReference type="ARBA" id="ARBA00023180"/>
    </source>
</evidence>
<dbReference type="AlphaFoldDB" id="A0A183II27"/>
<dbReference type="SUPFAM" id="SSF57625">
    <property type="entry name" value="Invertebrate chitin-binding proteins"/>
    <property type="match status" value="7"/>
</dbReference>
<sequence>MPFHSYCNNIANGTILPISACNQYFARCNAQIMVLSRCAGNRVFVPNKGCVEATSVSLCRSTVFRPSTEEGSGLIAVQRVIESDQFCSDIPNGIYMPRASRCPQHIVMCVANRGRVVVCPPNHYFDEQSRYCKSFSANMACQKDANVGQNNLLLSLADYSCQRTDSAAGLSRKCSQWYIECSSSSRSIHFCQKGNAYDAVQKRCVPSSSCGVSTQSSRLSAICQNRKQSMIAVLPCSQLYAVCLNGQAYPQTCVEKDVFSEKQQSCISFKDHSLCNGSVRSASARLQVCLQLGNVKFAFGACSRAYIQCDKGIASYNLCPENTIFVDSLNSCSNAQFHSTCHLDVDVVTYKRQKRFNNPCFGQPNGLYAVTACSPNYLVCLYQRPSWHTCEKGKTFSKELQSCVDASQNRWCASMPTTPPTPVSHWPDPCTGRADGFFMKLTCSRYWISCKKYKLVVNSCGNSLVYDVVKKRCVKQTVQQVTCTTPASDFTSNPCLRERNRLVGIGACERLYYACFNSATYWQVCPEHEVFDLRKEMCVPRKTVVQCNEPAPCPTPAAVRCTVHGEFLPDRHDRTKFYRCAYGKAVQMKCPPATVFNPAINVCDWPSNVF</sequence>
<proteinExistence type="predicted"/>
<dbReference type="InterPro" id="IPR002557">
    <property type="entry name" value="Chitin-bd_dom"/>
</dbReference>
<feature type="domain" description="Chitin-binding type-2" evidence="6">
    <location>
        <begin position="158"/>
        <end position="212"/>
    </location>
</feature>
<dbReference type="InterPro" id="IPR036508">
    <property type="entry name" value="Chitin-bd_dom_sf"/>
</dbReference>
<keyword evidence="3" id="KW-0677">Repeat</keyword>
<feature type="domain" description="Chitin-binding type-2" evidence="6">
    <location>
        <begin position="357"/>
        <end position="414"/>
    </location>
</feature>
<evidence type="ECO:0000256" key="4">
    <source>
        <dbReference type="ARBA" id="ARBA00023157"/>
    </source>
</evidence>
<dbReference type="WBParaSite" id="SBAD_0000342601-mRNA-1">
    <property type="protein sequence ID" value="SBAD_0000342601-mRNA-1"/>
    <property type="gene ID" value="SBAD_0000342601"/>
</dbReference>
<feature type="domain" description="Chitin-binding type-2" evidence="6">
    <location>
        <begin position="286"/>
        <end position="343"/>
    </location>
</feature>
<feature type="domain" description="Chitin-binding type-2" evidence="6">
    <location>
        <begin position="558"/>
        <end position="610"/>
    </location>
</feature>
<reference evidence="9" key="1">
    <citation type="submission" date="2016-06" db="UniProtKB">
        <authorList>
            <consortium name="WormBaseParasite"/>
        </authorList>
    </citation>
    <scope>IDENTIFICATION</scope>
</reference>
<keyword evidence="5" id="KW-0325">Glycoprotein</keyword>
<reference evidence="7 8" key="2">
    <citation type="submission" date="2018-11" db="EMBL/GenBank/DDBJ databases">
        <authorList>
            <consortium name="Pathogen Informatics"/>
        </authorList>
    </citation>
    <scope>NUCLEOTIDE SEQUENCE [LARGE SCALE GENOMIC DNA]</scope>
</reference>
<dbReference type="PANTHER" id="PTHR23301:SF0">
    <property type="entry name" value="CHITIN-BINDING TYPE-2 DOMAIN-CONTAINING PROTEIN-RELATED"/>
    <property type="match status" value="1"/>
</dbReference>
<dbReference type="Pfam" id="PF01607">
    <property type="entry name" value="CBM_14"/>
    <property type="match status" value="7"/>
</dbReference>